<comment type="caution">
    <text evidence="1">The sequence shown here is derived from an EMBL/GenBank/DDBJ whole genome shotgun (WGS) entry which is preliminary data.</text>
</comment>
<sequence>MSKTFNLTIPFDFLLQAIAKLSPADKQRLWEFLDTDLHDSTDEAFDPEEETAVAAAYAEYQAGEFVTLDEYTAQRAQRMA</sequence>
<dbReference type="RefSeq" id="WP_073609312.1">
    <property type="nucleotide sequence ID" value="NZ_MRCG01000011.1"/>
</dbReference>
<dbReference type="STRING" id="549789.NIES30_15415"/>
<proteinExistence type="predicted"/>
<reference evidence="1 2" key="1">
    <citation type="submission" date="2016-11" db="EMBL/GenBank/DDBJ databases">
        <title>Draft Genome Sequences of Nine Cyanobacterial Strains from Diverse Habitats.</title>
        <authorList>
            <person name="Zhu T."/>
            <person name="Hou S."/>
            <person name="Lu X."/>
            <person name="Hess W.R."/>
        </authorList>
    </citation>
    <scope>NUCLEOTIDE SEQUENCE [LARGE SCALE GENOMIC DNA]</scope>
    <source>
        <strain evidence="1 2">NIES-30</strain>
    </source>
</reference>
<accession>A0A1U7J3S2</accession>
<dbReference type="Proteomes" id="UP000185557">
    <property type="component" value="Unassembled WGS sequence"/>
</dbReference>
<keyword evidence="2" id="KW-1185">Reference proteome</keyword>
<dbReference type="EMBL" id="MRCG01000011">
    <property type="protein sequence ID" value="OKH46885.1"/>
    <property type="molecule type" value="Genomic_DNA"/>
</dbReference>
<protein>
    <submittedName>
        <fullName evidence="1">Uncharacterized protein</fullName>
    </submittedName>
</protein>
<evidence type="ECO:0000313" key="2">
    <source>
        <dbReference type="Proteomes" id="UP000185557"/>
    </source>
</evidence>
<dbReference type="OrthoDB" id="532424at2"/>
<organism evidence="1 2">
    <name type="scientific">Phormidium tenue NIES-30</name>
    <dbReference type="NCBI Taxonomy" id="549789"/>
    <lineage>
        <taxon>Bacteria</taxon>
        <taxon>Bacillati</taxon>
        <taxon>Cyanobacteriota</taxon>
        <taxon>Cyanophyceae</taxon>
        <taxon>Oscillatoriophycideae</taxon>
        <taxon>Oscillatoriales</taxon>
        <taxon>Oscillatoriaceae</taxon>
        <taxon>Phormidium</taxon>
    </lineage>
</organism>
<gene>
    <name evidence="1" type="ORF">NIES30_15415</name>
</gene>
<dbReference type="AlphaFoldDB" id="A0A1U7J3S2"/>
<evidence type="ECO:0000313" key="1">
    <source>
        <dbReference type="EMBL" id="OKH46885.1"/>
    </source>
</evidence>
<name>A0A1U7J3S2_9CYAN</name>